<organism evidence="1 2">
    <name type="scientific">Brevundimonas terrae</name>
    <dbReference type="NCBI Taxonomy" id="363631"/>
    <lineage>
        <taxon>Bacteria</taxon>
        <taxon>Pseudomonadati</taxon>
        <taxon>Pseudomonadota</taxon>
        <taxon>Alphaproteobacteria</taxon>
        <taxon>Caulobacterales</taxon>
        <taxon>Caulobacteraceae</taxon>
        <taxon>Brevundimonas</taxon>
    </lineage>
</organism>
<sequence length="235" mass="25436">MCAMVLHTKARLDLPRLPQAVVFDMDGLLLDTERLWMAAMIETVADHGHDMSTGFYQTMLGNPWDGIRAMLVAEYGPELRVDDIRPVWTGRFVDLCREQLALKSGVVELLDLLDALGIPAAVATSSPKDLAIEHFDHLGIGSRFKLIVAQGDYDKGKPDPAPYLVATNRLGVRPQDCLALEDSHNGVRSASSAGMMTVMVPDLLGPTDEISALCTGVGIDLHEVRNALSVCSGKA</sequence>
<protein>
    <submittedName>
        <fullName evidence="1">HAD family phosphatase</fullName>
    </submittedName>
</protein>
<dbReference type="SFLD" id="SFLDG01129">
    <property type="entry name" value="C1.5:_HAD__Beta-PGM__Phosphata"/>
    <property type="match status" value="1"/>
</dbReference>
<dbReference type="PANTHER" id="PTHR18901:SF38">
    <property type="entry name" value="PSEUDOURIDINE-5'-PHOSPHATASE"/>
    <property type="match status" value="1"/>
</dbReference>
<evidence type="ECO:0000313" key="2">
    <source>
        <dbReference type="Proteomes" id="UP001500791"/>
    </source>
</evidence>
<dbReference type="Gene3D" id="1.10.150.240">
    <property type="entry name" value="Putative phosphatase, domain 2"/>
    <property type="match status" value="1"/>
</dbReference>
<dbReference type="InterPro" id="IPR023214">
    <property type="entry name" value="HAD_sf"/>
</dbReference>
<dbReference type="NCBIfam" id="TIGR01509">
    <property type="entry name" value="HAD-SF-IA-v3"/>
    <property type="match status" value="1"/>
</dbReference>
<dbReference type="InterPro" id="IPR006439">
    <property type="entry name" value="HAD-SF_hydro_IA"/>
</dbReference>
<accession>A0ABN0YES2</accession>
<dbReference type="SUPFAM" id="SSF56784">
    <property type="entry name" value="HAD-like"/>
    <property type="match status" value="1"/>
</dbReference>
<dbReference type="InterPro" id="IPR041492">
    <property type="entry name" value="HAD_2"/>
</dbReference>
<dbReference type="PRINTS" id="PR00413">
    <property type="entry name" value="HADHALOGNASE"/>
</dbReference>
<evidence type="ECO:0000313" key="1">
    <source>
        <dbReference type="EMBL" id="GAA0393074.1"/>
    </source>
</evidence>
<dbReference type="EMBL" id="BAAAEJ010000007">
    <property type="protein sequence ID" value="GAA0393074.1"/>
    <property type="molecule type" value="Genomic_DNA"/>
</dbReference>
<dbReference type="SFLD" id="SFLDS00003">
    <property type="entry name" value="Haloacid_Dehalogenase"/>
    <property type="match status" value="1"/>
</dbReference>
<dbReference type="Gene3D" id="3.40.50.1000">
    <property type="entry name" value="HAD superfamily/HAD-like"/>
    <property type="match status" value="1"/>
</dbReference>
<comment type="caution">
    <text evidence="1">The sequence shown here is derived from an EMBL/GenBank/DDBJ whole genome shotgun (WGS) entry which is preliminary data.</text>
</comment>
<gene>
    <name evidence="1" type="ORF">GCM10009093_19560</name>
</gene>
<dbReference type="Pfam" id="PF13419">
    <property type="entry name" value="HAD_2"/>
    <property type="match status" value="1"/>
</dbReference>
<dbReference type="InterPro" id="IPR023198">
    <property type="entry name" value="PGP-like_dom2"/>
</dbReference>
<reference evidence="1 2" key="1">
    <citation type="journal article" date="2019" name="Int. J. Syst. Evol. Microbiol.">
        <title>The Global Catalogue of Microorganisms (GCM) 10K type strain sequencing project: providing services to taxonomists for standard genome sequencing and annotation.</title>
        <authorList>
            <consortium name="The Broad Institute Genomics Platform"/>
            <consortium name="The Broad Institute Genome Sequencing Center for Infectious Disease"/>
            <person name="Wu L."/>
            <person name="Ma J."/>
        </authorList>
    </citation>
    <scope>NUCLEOTIDE SEQUENCE [LARGE SCALE GENOMIC DNA]</scope>
    <source>
        <strain evidence="1 2">JCM 13476</strain>
    </source>
</reference>
<dbReference type="Proteomes" id="UP001500791">
    <property type="component" value="Unassembled WGS sequence"/>
</dbReference>
<keyword evidence="2" id="KW-1185">Reference proteome</keyword>
<proteinExistence type="predicted"/>
<dbReference type="InterPro" id="IPR036412">
    <property type="entry name" value="HAD-like_sf"/>
</dbReference>
<dbReference type="PANTHER" id="PTHR18901">
    <property type="entry name" value="2-DEOXYGLUCOSE-6-PHOSPHATE PHOSPHATASE 2"/>
    <property type="match status" value="1"/>
</dbReference>
<dbReference type="CDD" id="cd07505">
    <property type="entry name" value="HAD_BPGM-like"/>
    <property type="match status" value="1"/>
</dbReference>
<name>A0ABN0YES2_9CAUL</name>